<evidence type="ECO:0000256" key="1">
    <source>
        <dbReference type="ARBA" id="ARBA00023015"/>
    </source>
</evidence>
<name>A0A076MUF6_AMYME</name>
<dbReference type="Gene3D" id="1.10.10.60">
    <property type="entry name" value="Homeodomain-like"/>
    <property type="match status" value="1"/>
</dbReference>
<dbReference type="GO" id="GO:0000976">
    <property type="term" value="F:transcription cis-regulatory region binding"/>
    <property type="evidence" value="ECO:0007669"/>
    <property type="project" value="TreeGrafter"/>
</dbReference>
<dbReference type="InterPro" id="IPR004111">
    <property type="entry name" value="Repressor_TetR_C"/>
</dbReference>
<keyword evidence="3" id="KW-0804">Transcription</keyword>
<dbReference type="Pfam" id="PF02909">
    <property type="entry name" value="TetR_C_1"/>
    <property type="match status" value="1"/>
</dbReference>
<dbReference type="InterPro" id="IPR050109">
    <property type="entry name" value="HTH-type_TetR-like_transc_reg"/>
</dbReference>
<keyword evidence="2 4" id="KW-0238">DNA-binding</keyword>
<organism evidence="6 7">
    <name type="scientific">Amycolatopsis methanolica 239</name>
    <dbReference type="NCBI Taxonomy" id="1068978"/>
    <lineage>
        <taxon>Bacteria</taxon>
        <taxon>Bacillati</taxon>
        <taxon>Actinomycetota</taxon>
        <taxon>Actinomycetes</taxon>
        <taxon>Pseudonocardiales</taxon>
        <taxon>Pseudonocardiaceae</taxon>
        <taxon>Amycolatopsis</taxon>
        <taxon>Amycolatopsis methanolica group</taxon>
    </lineage>
</organism>
<dbReference type="KEGG" id="amq:AMETH_4297"/>
<keyword evidence="1" id="KW-0805">Transcription regulation</keyword>
<dbReference type="RefSeq" id="WP_017983222.1">
    <property type="nucleotide sequence ID" value="NZ_AQUL01000001.1"/>
</dbReference>
<dbReference type="PANTHER" id="PTHR30055">
    <property type="entry name" value="HTH-TYPE TRANSCRIPTIONAL REGULATOR RUTR"/>
    <property type="match status" value="1"/>
</dbReference>
<accession>A0A076MUF6</accession>
<dbReference type="OrthoDB" id="3818006at2"/>
<feature type="domain" description="HTH tetR-type" evidence="5">
    <location>
        <begin position="23"/>
        <end position="83"/>
    </location>
</feature>
<dbReference type="PANTHER" id="PTHR30055:SF151">
    <property type="entry name" value="TRANSCRIPTIONAL REGULATORY PROTEIN"/>
    <property type="match status" value="1"/>
</dbReference>
<dbReference type="PATRIC" id="fig|1068978.7.peg.4601"/>
<dbReference type="Gene3D" id="1.10.357.10">
    <property type="entry name" value="Tetracycline Repressor, domain 2"/>
    <property type="match status" value="1"/>
</dbReference>
<dbReference type="AlphaFoldDB" id="A0A076MUF6"/>
<dbReference type="PROSITE" id="PS50977">
    <property type="entry name" value="HTH_TETR_2"/>
    <property type="match status" value="1"/>
</dbReference>
<evidence type="ECO:0000256" key="2">
    <source>
        <dbReference type="ARBA" id="ARBA00023125"/>
    </source>
</evidence>
<protein>
    <submittedName>
        <fullName evidence="6">Transcriptional regulator, tetR family</fullName>
    </submittedName>
</protein>
<dbReference type="SUPFAM" id="SSF46689">
    <property type="entry name" value="Homeodomain-like"/>
    <property type="match status" value="1"/>
</dbReference>
<dbReference type="InterPro" id="IPR001647">
    <property type="entry name" value="HTH_TetR"/>
</dbReference>
<dbReference type="GO" id="GO:0045892">
    <property type="term" value="P:negative regulation of DNA-templated transcription"/>
    <property type="evidence" value="ECO:0007669"/>
    <property type="project" value="InterPro"/>
</dbReference>
<feature type="DNA-binding region" description="H-T-H motif" evidence="4">
    <location>
        <begin position="46"/>
        <end position="65"/>
    </location>
</feature>
<dbReference type="HOGENOM" id="CLU_069543_0_1_11"/>
<keyword evidence="7" id="KW-1185">Reference proteome</keyword>
<evidence type="ECO:0000313" key="6">
    <source>
        <dbReference type="EMBL" id="AIJ24389.1"/>
    </source>
</evidence>
<dbReference type="InterPro" id="IPR036271">
    <property type="entry name" value="Tet_transcr_reg_TetR-rel_C_sf"/>
</dbReference>
<proteinExistence type="predicted"/>
<dbReference type="eggNOG" id="COG1309">
    <property type="taxonomic scope" value="Bacteria"/>
</dbReference>
<dbReference type="Proteomes" id="UP000062973">
    <property type="component" value="Chromosome"/>
</dbReference>
<evidence type="ECO:0000259" key="5">
    <source>
        <dbReference type="PROSITE" id="PS50977"/>
    </source>
</evidence>
<dbReference type="GO" id="GO:0003700">
    <property type="term" value="F:DNA-binding transcription factor activity"/>
    <property type="evidence" value="ECO:0007669"/>
    <property type="project" value="TreeGrafter"/>
</dbReference>
<dbReference type="SUPFAM" id="SSF48498">
    <property type="entry name" value="Tetracyclin repressor-like, C-terminal domain"/>
    <property type="match status" value="1"/>
</dbReference>
<dbReference type="EMBL" id="CP009110">
    <property type="protein sequence ID" value="AIJ24389.1"/>
    <property type="molecule type" value="Genomic_DNA"/>
</dbReference>
<evidence type="ECO:0000313" key="7">
    <source>
        <dbReference type="Proteomes" id="UP000062973"/>
    </source>
</evidence>
<dbReference type="Pfam" id="PF00440">
    <property type="entry name" value="TetR_N"/>
    <property type="match status" value="1"/>
</dbReference>
<evidence type="ECO:0000256" key="3">
    <source>
        <dbReference type="ARBA" id="ARBA00023163"/>
    </source>
</evidence>
<dbReference type="InterPro" id="IPR009057">
    <property type="entry name" value="Homeodomain-like_sf"/>
</dbReference>
<reference evidence="6 7" key="1">
    <citation type="submission" date="2014-07" db="EMBL/GenBank/DDBJ databases">
        <title>Whole Genome Sequence of the Amycolatopsis methanolica 239.</title>
        <authorList>
            <person name="Tang B."/>
        </authorList>
    </citation>
    <scope>NUCLEOTIDE SEQUENCE [LARGE SCALE GENOMIC DNA]</scope>
    <source>
        <strain evidence="6 7">239</strain>
    </source>
</reference>
<gene>
    <name evidence="6" type="ORF">AMETH_4297</name>
</gene>
<evidence type="ECO:0000256" key="4">
    <source>
        <dbReference type="PROSITE-ProRule" id="PRU00335"/>
    </source>
</evidence>
<sequence>MPPAKNPPTMVWMRDRTTKTRPVVTEEKIVRTAIAIADAEGLDALSMRRLAAEMGTGTTSLYRHVASKDELFELMVDTIVGEEPLPEPGDDWRAELAQLARRQRAVMLLHPWLAQQAARHPTLGPNVIARADHYLGVVSRMTSDPTLATMVVDTINTHVLGVVSAELAELEVQRRTGMTEDEWRNWVGAYVRQVVESGRYPHFNRRVLEADDVDPATRFEFGLECLLTGIEAALRA</sequence>
<dbReference type="STRING" id="1068978.AMETH_4297"/>